<dbReference type="SUPFAM" id="SSF48065">
    <property type="entry name" value="DBL homology domain (DH-domain)"/>
    <property type="match status" value="1"/>
</dbReference>
<sequence length="511" mass="58977">MRSPAAKQSNSVSSVPSTPKAHVEFSVELKKIIHERNILTTKTRNRVFEALDNIKTRSDEESRQFKREKAVQEIISSEKTYVRQLEIIIKFFMKPVQREKLLKVEDFETLFGNITTIYNVNKQLLEELEKGAQNVVAAFTKIAPFLKMYSVYASEFKNVLQLLQNSRALYPHFAKFVENQETRPEVQSKLSALLITPIQRVPRYKLLLNQLVELTKPLEESYDKLSDCLSKIDEAAEHINKVVEDHENTQRLLELQRYFRKGVPNVIKPGRKLIKEGSLMKMSSNRGPKEKIYVVLMNDIIMFNKKKDEPVNSLKCISIFPLSKCRIVEVLDKGCMKIVCQDEEVILYHNELSETKDWIETIRDAIESHLNDRKTLRKDSSSRRPVKRKDILEYHEVGLSPGRPMKKRRVDEKDEDNGGFERKHQKLLTKRRPIHQPLFDSTLTNRTDIEKSATTEFQNGNRHVTATPANGEVASKDLFVFGKPHPSSSFTFSKLLGGVSGSIKRIFGFKT</sequence>
<organism evidence="4 5">
    <name type="scientific">Acanthoscelides obtectus</name>
    <name type="common">Bean weevil</name>
    <name type="synonym">Bruchus obtectus</name>
    <dbReference type="NCBI Taxonomy" id="200917"/>
    <lineage>
        <taxon>Eukaryota</taxon>
        <taxon>Metazoa</taxon>
        <taxon>Ecdysozoa</taxon>
        <taxon>Arthropoda</taxon>
        <taxon>Hexapoda</taxon>
        <taxon>Insecta</taxon>
        <taxon>Pterygota</taxon>
        <taxon>Neoptera</taxon>
        <taxon>Endopterygota</taxon>
        <taxon>Coleoptera</taxon>
        <taxon>Polyphaga</taxon>
        <taxon>Cucujiformia</taxon>
        <taxon>Chrysomeloidea</taxon>
        <taxon>Chrysomelidae</taxon>
        <taxon>Bruchinae</taxon>
        <taxon>Bruchini</taxon>
        <taxon>Acanthoscelides</taxon>
    </lineage>
</organism>
<dbReference type="SUPFAM" id="SSF50729">
    <property type="entry name" value="PH domain-like"/>
    <property type="match status" value="1"/>
</dbReference>
<reference evidence="4" key="1">
    <citation type="submission" date="2022-03" db="EMBL/GenBank/DDBJ databases">
        <authorList>
            <person name="Sayadi A."/>
        </authorList>
    </citation>
    <scope>NUCLEOTIDE SEQUENCE</scope>
</reference>
<dbReference type="OrthoDB" id="245697at2759"/>
<dbReference type="EMBL" id="CAKOFQ010007145">
    <property type="protein sequence ID" value="CAH1992477.1"/>
    <property type="molecule type" value="Genomic_DNA"/>
</dbReference>
<feature type="domain" description="PH" evidence="2">
    <location>
        <begin position="272"/>
        <end position="367"/>
    </location>
</feature>
<dbReference type="GO" id="GO:0005085">
    <property type="term" value="F:guanyl-nucleotide exchange factor activity"/>
    <property type="evidence" value="ECO:0007669"/>
    <property type="project" value="InterPro"/>
</dbReference>
<name>A0A9P0LD78_ACAOB</name>
<dbReference type="Proteomes" id="UP001152888">
    <property type="component" value="Unassembled WGS sequence"/>
</dbReference>
<dbReference type="PANTHER" id="PTHR12673">
    <property type="entry name" value="FACIOGENITAL DYSPLASIA PROTEIN"/>
    <property type="match status" value="1"/>
</dbReference>
<dbReference type="SMART" id="SM00233">
    <property type="entry name" value="PH"/>
    <property type="match status" value="1"/>
</dbReference>
<dbReference type="InterPro" id="IPR001849">
    <property type="entry name" value="PH_domain"/>
</dbReference>
<dbReference type="AlphaFoldDB" id="A0A9P0LD78"/>
<dbReference type="InterPro" id="IPR051092">
    <property type="entry name" value="FYVE_RhoGEF_PH"/>
</dbReference>
<dbReference type="CDD" id="cd00160">
    <property type="entry name" value="RhoGEF"/>
    <property type="match status" value="1"/>
</dbReference>
<evidence type="ECO:0000259" key="2">
    <source>
        <dbReference type="PROSITE" id="PS50003"/>
    </source>
</evidence>
<dbReference type="InterPro" id="IPR000219">
    <property type="entry name" value="DH_dom"/>
</dbReference>
<dbReference type="InterPro" id="IPR035899">
    <property type="entry name" value="DBL_dom_sf"/>
</dbReference>
<keyword evidence="5" id="KW-1185">Reference proteome</keyword>
<gene>
    <name evidence="4" type="ORF">ACAOBT_LOCUS20885</name>
</gene>
<feature type="region of interest" description="Disordered" evidence="1">
    <location>
        <begin position="399"/>
        <end position="420"/>
    </location>
</feature>
<evidence type="ECO:0000259" key="3">
    <source>
        <dbReference type="PROSITE" id="PS50010"/>
    </source>
</evidence>
<dbReference type="Pfam" id="PF00621">
    <property type="entry name" value="RhoGEF"/>
    <property type="match status" value="1"/>
</dbReference>
<dbReference type="InterPro" id="IPR001331">
    <property type="entry name" value="GDS_CDC24_CS"/>
</dbReference>
<dbReference type="GO" id="GO:0035556">
    <property type="term" value="P:intracellular signal transduction"/>
    <property type="evidence" value="ECO:0007669"/>
    <property type="project" value="InterPro"/>
</dbReference>
<feature type="domain" description="DH" evidence="3">
    <location>
        <begin position="66"/>
        <end position="242"/>
    </location>
</feature>
<dbReference type="PROSITE" id="PS00741">
    <property type="entry name" value="DH_1"/>
    <property type="match status" value="1"/>
</dbReference>
<evidence type="ECO:0000313" key="5">
    <source>
        <dbReference type="Proteomes" id="UP001152888"/>
    </source>
</evidence>
<dbReference type="Gene3D" id="2.30.29.30">
    <property type="entry name" value="Pleckstrin-homology domain (PH domain)/Phosphotyrosine-binding domain (PTB)"/>
    <property type="match status" value="1"/>
</dbReference>
<proteinExistence type="predicted"/>
<dbReference type="InterPro" id="IPR011993">
    <property type="entry name" value="PH-like_dom_sf"/>
</dbReference>
<dbReference type="Pfam" id="PF00169">
    <property type="entry name" value="PH"/>
    <property type="match status" value="1"/>
</dbReference>
<evidence type="ECO:0000313" key="4">
    <source>
        <dbReference type="EMBL" id="CAH1992477.1"/>
    </source>
</evidence>
<evidence type="ECO:0000256" key="1">
    <source>
        <dbReference type="SAM" id="MobiDB-lite"/>
    </source>
</evidence>
<dbReference type="PROSITE" id="PS50003">
    <property type="entry name" value="PH_DOMAIN"/>
    <property type="match status" value="1"/>
</dbReference>
<dbReference type="GO" id="GO:0005737">
    <property type="term" value="C:cytoplasm"/>
    <property type="evidence" value="ECO:0007669"/>
    <property type="project" value="TreeGrafter"/>
</dbReference>
<dbReference type="PROSITE" id="PS50010">
    <property type="entry name" value="DH_2"/>
    <property type="match status" value="1"/>
</dbReference>
<dbReference type="Gene3D" id="1.20.900.10">
    <property type="entry name" value="Dbl homology (DH) domain"/>
    <property type="match status" value="1"/>
</dbReference>
<dbReference type="PANTHER" id="PTHR12673:SF159">
    <property type="entry name" value="LD03170P"/>
    <property type="match status" value="1"/>
</dbReference>
<comment type="caution">
    <text evidence="4">The sequence shown here is derived from an EMBL/GenBank/DDBJ whole genome shotgun (WGS) entry which is preliminary data.</text>
</comment>
<accession>A0A9P0LD78</accession>
<protein>
    <submittedName>
        <fullName evidence="4">Uncharacterized protein</fullName>
    </submittedName>
</protein>
<dbReference type="SMART" id="SM00325">
    <property type="entry name" value="RhoGEF"/>
    <property type="match status" value="1"/>
</dbReference>